<feature type="region of interest" description="Disordered" evidence="1">
    <location>
        <begin position="129"/>
        <end position="148"/>
    </location>
</feature>
<protein>
    <submittedName>
        <fullName evidence="2">Uncharacterized protein</fullName>
    </submittedName>
</protein>
<evidence type="ECO:0000256" key="1">
    <source>
        <dbReference type="SAM" id="MobiDB-lite"/>
    </source>
</evidence>
<name>J7SAN7_HUIN7</name>
<reference evidence="3" key="2">
    <citation type="submission" date="2012-08" db="EMBL/GenBank/DDBJ databases">
        <title>Genome sequence of Kazachstania naganishii.</title>
        <authorList>
            <person name="Gordon J.L."/>
            <person name="Armisen D."/>
            <person name="Proux-Wera E."/>
            <person name="OhEigeartaigh S.S."/>
            <person name="Byrne K.P."/>
            <person name="Wolfe K.H."/>
        </authorList>
    </citation>
    <scope>NUCLEOTIDE SEQUENCE [LARGE SCALE GENOMIC DNA]</scope>
    <source>
        <strain evidence="3">ATCC MYA-139 / BCRC 22969 / CBS 8797 / CCRC 22969 / KCTC 17520 / NBRC 10181 / NCYC 3082</strain>
    </source>
</reference>
<sequence length="194" mass="20996">MHTEQDSLPVHATTMNDHAEEKVAPGFDVAQCRTLKHVQRKFPLVPQLLGYVVPLSVWHTLATLCNTLLNALLGPRMLRAGDLLVDKVVMTFVVDSMVTALLAPLVWPTRLVRLFWKFSPKKEATSQVQAAPESLSMKRGPADASTAETHQLVSVDYKAQLDGDATANGGKLPDVSTISRDTTLAPPSSASSGK</sequence>
<accession>J7SAN7</accession>
<gene>
    <name evidence="2" type="primary">KNAG0J02570</name>
    <name evidence="2" type="ordered locus">KNAG_0J02570</name>
</gene>
<dbReference type="Proteomes" id="UP000006310">
    <property type="component" value="Chromosome 10"/>
</dbReference>
<evidence type="ECO:0000313" key="3">
    <source>
        <dbReference type="Proteomes" id="UP000006310"/>
    </source>
</evidence>
<dbReference type="HOGENOM" id="CLU_1402630_0_0_1"/>
<dbReference type="RefSeq" id="XP_022466581.1">
    <property type="nucleotide sequence ID" value="XM_022610268.1"/>
</dbReference>
<reference evidence="2 3" key="1">
    <citation type="journal article" date="2011" name="Proc. Natl. Acad. Sci. U.S.A.">
        <title>Evolutionary erosion of yeast sex chromosomes by mating-type switching accidents.</title>
        <authorList>
            <person name="Gordon J.L."/>
            <person name="Armisen D."/>
            <person name="Proux-Wera E."/>
            <person name="Oheigeartaigh S.S."/>
            <person name="Byrne K.P."/>
            <person name="Wolfe K.H."/>
        </authorList>
    </citation>
    <scope>NUCLEOTIDE SEQUENCE [LARGE SCALE GENOMIC DNA]</scope>
    <source>
        <strain evidence="3">ATCC MYA-139 / BCRC 22969 / CBS 8797 / CCRC 22969 / KCTC 17520 / NBRC 10181 / NCYC 3082</strain>
    </source>
</reference>
<dbReference type="GeneID" id="34528091"/>
<keyword evidence="3" id="KW-1185">Reference proteome</keyword>
<dbReference type="KEGG" id="kng:KNAG_0J02570"/>
<proteinExistence type="predicted"/>
<dbReference type="EMBL" id="HE978323">
    <property type="protein sequence ID" value="CCK72336.1"/>
    <property type="molecule type" value="Genomic_DNA"/>
</dbReference>
<feature type="compositionally biased region" description="Polar residues" evidence="1">
    <location>
        <begin position="176"/>
        <end position="194"/>
    </location>
</feature>
<evidence type="ECO:0000313" key="2">
    <source>
        <dbReference type="EMBL" id="CCK72336.1"/>
    </source>
</evidence>
<feature type="region of interest" description="Disordered" evidence="1">
    <location>
        <begin position="164"/>
        <end position="194"/>
    </location>
</feature>
<dbReference type="AlphaFoldDB" id="J7SAN7"/>
<organism evidence="2 3">
    <name type="scientific">Huiozyma naganishii (strain ATCC MYA-139 / BCRC 22969 / CBS 8797 / KCTC 17520 / NBRC 10181 / NCYC 3082 / Yp74L-3)</name>
    <name type="common">Yeast</name>
    <name type="synonym">Kazachstania naganishii</name>
    <dbReference type="NCBI Taxonomy" id="1071383"/>
    <lineage>
        <taxon>Eukaryota</taxon>
        <taxon>Fungi</taxon>
        <taxon>Dikarya</taxon>
        <taxon>Ascomycota</taxon>
        <taxon>Saccharomycotina</taxon>
        <taxon>Saccharomycetes</taxon>
        <taxon>Saccharomycetales</taxon>
        <taxon>Saccharomycetaceae</taxon>
        <taxon>Huiozyma</taxon>
    </lineage>
</organism>